<evidence type="ECO:0000313" key="4">
    <source>
        <dbReference type="EMBL" id="MBC3920143.1"/>
    </source>
</evidence>
<dbReference type="InterPro" id="IPR056823">
    <property type="entry name" value="TEN-like_YD-shell"/>
</dbReference>
<dbReference type="PANTHER" id="PTHR32305">
    <property type="match status" value="1"/>
</dbReference>
<comment type="caution">
    <text evidence="4">The sequence shown here is derived from an EMBL/GenBank/DDBJ whole genome shotgun (WGS) entry which is preliminary data.</text>
</comment>
<evidence type="ECO:0000256" key="2">
    <source>
        <dbReference type="SAM" id="MobiDB-lite"/>
    </source>
</evidence>
<dbReference type="Pfam" id="PF25023">
    <property type="entry name" value="TEN_YD-shell"/>
    <property type="match status" value="1"/>
</dbReference>
<sequence length="2030" mass="218112">MHQTVLAYFATTDANSAIFQRAAGVIEQRLPSHGRAVAQVSPDFLLGMVNNVSFPGVILDIDRLKSAVASQSTGLSAPVYSRQSNQRNAAYAHLVLDKHYGSAANAATNTAAVTAASAVRILAKAASQPQTQPVYAVTSSNLSAALLNISLTADQSNDLQNAVATGYRVLLPQNPATLSGWSGQAMQIEDPQTGAGAYRLSGNLSGTATAAIFAPQGMAWLALAQPVQALASISPAITASQSIDTILASMLPSGGTGGNDNSDQIRWAYFSGQADVANGLFLARLAAAQNISNTTSNSNTACDSLSSIIAANLGTATGYDDSGTGNTDVTSVPVITSAPVTAGVAAQAYSYPVAAQDPKGAALIFSLTDAPSGMSISKTGVISWTKPVIGNFNVTVRADNGRAYAEQRYQLSVSDHALALSISLAVAPALVNLGDKVTITVLTNGGTGAISTSLAVDGQAVPLNTDGTAVLTASTAGAHQITVTAKDDLGTLTKTSLYSVKDPSDTSTPVAQITAPVDDADVTAPGIITGTASAKSLAYYQLLLRATDSSDWQEIGRGYQSVTNDKLGKLDPTQLQNGIYDLNLIVVNTNGVQTNHLITVDVNRNLKIGQFSISFEDINIQASGIPIRVTRTYDTRRKSQNLDFGYGWSVDYQNVQIRKNMILGLQWNVITSGTSVCLRPAGKRKLDITLPTGEVARFTAANKVECQTASIPLIEVQFSALPGTTSTLELVDVPTSLHADGGMLIDKADASTGTPGPWNPKNYKLTTEDNYQYFLTDGIGITRIKDPNGNTLTYNDTGVAHSNGTAIAFTRDANHHITGLTDPSGKQIRYTYSASGDLMSMTDRNGAVSSMTYDRNHGLASFTDPDGHLAARYEYDADGRLIAAYDANGKAIQMNHDIDNNRETVTDRRGYKTTYTYDAYGNVTQIINPLNQITTYTYDANGNQASVTNAAGQTTLSSYDPKSYKQTSETDPLGHVNRWRYDSQTRTQLLASTDANGNSTSYLYGSDATLITQPLGSGINLRNDSAGNVTIVNVAGQITQYQYDAKGNKVSETDAAGKVITYAYDANGKEISRSWIATVNVNGTPAQKTVSVTRVLDNEGRVLSLTDALGITTKTEYTAGGQVSANVDPQGRRTSYQYDSTGKLVSTTYPDGSSTSSAYDAGGNKASDTDRQGRTTRYEYDALNRLVRTIAADGSTNSSTYDTAGQVASTTDAKGNTITNTYDDAGRLITLADAIGKQTKYEYDNAGNRTKITDATGKVTQFQYDALNRLTSTIYPDNTTNTTVLRADGRKQSETDQAGNTTVYGYDPAGRLNSVVQTNAATQQQTSYAYDGNGNKTNQIDAQGHTTSWTYDVNNRLVSRTLPAGQVEKFAYDLSGNQSQKTDFSNQATSYIYNNLDQIIQTNRPDGVSVANTYNGNGLISATTVSGGNSSNGAQNGQTSYQYDAQDRITKHTNPDGSYLAYAYDANGNITERSTSAGTVKYGYDANKKLISVTDASNKTTTSTYDAAGRLATTTLPNGITANYAYDPNGRLQYVLHQKANGNIVAGSRYTLAPNGQRTKIEEFDNLSTVTANVAANPVRTTSYQYDGVKRLTEELLKDRTGATVRTTDYQYDKVGNRSQKTETTQAGTEITAYSYDSNDRLVQETKTVGATQSTTSYTWDDKGNLITKTVAGQVTVYSWNADNRLIEVKQGTTQAGAITVAKYSYDALGNRVQKTEADKVTTYLTDNTFEYAQTVQESITQGSTTQAVNYVWGNGLVQQSRTGQNSYYHADGLGSTKALTDEIGNATDAYQYDAFGAVLNHAGTTQNAYRYTGEYYDDSISLQYNRARWYEANAGHFVSMDTYPGTIRKPASLHKYAYVQNDPVNKTDPSGRIILELLMAPVSVGTQLSLLSLQLGTYAYATKTIFETMRRLTFGSYTELRKMVVANKGIWVGAQAAKEEVHHLIEKRLLSRSPFLRTIYSSVSEMESVCISKELHQYFTNRWAEAIAKRGTKAYDANDKLTAADLIEAAELVYKDYPEYLERIYLVLL</sequence>
<dbReference type="InterPro" id="IPR031325">
    <property type="entry name" value="RHS_repeat"/>
</dbReference>
<dbReference type="InterPro" id="IPR006530">
    <property type="entry name" value="YD"/>
</dbReference>
<keyword evidence="1" id="KW-0677">Repeat</keyword>
<feature type="domain" description="Teneurin-like YD-shell" evidence="3">
    <location>
        <begin position="1563"/>
        <end position="1865"/>
    </location>
</feature>
<dbReference type="NCBIfam" id="TIGR01643">
    <property type="entry name" value="YD_repeat_2x"/>
    <property type="match status" value="16"/>
</dbReference>
<dbReference type="InterPro" id="IPR022385">
    <property type="entry name" value="Rhs_assc_core"/>
</dbReference>
<name>A0ABR6ZWA0_9BURK</name>
<dbReference type="Proteomes" id="UP000650424">
    <property type="component" value="Unassembled WGS sequence"/>
</dbReference>
<reference evidence="4 5" key="1">
    <citation type="submission" date="2020-08" db="EMBL/GenBank/DDBJ databases">
        <title>Novel species isolated from subtropical streams in China.</title>
        <authorList>
            <person name="Lu H."/>
        </authorList>
    </citation>
    <scope>NUCLEOTIDE SEQUENCE [LARGE SCALE GENOMIC DNA]</scope>
    <source>
        <strain evidence="4 5">CY18W</strain>
    </source>
</reference>
<evidence type="ECO:0000259" key="3">
    <source>
        <dbReference type="Pfam" id="PF25023"/>
    </source>
</evidence>
<dbReference type="Gene3D" id="2.60.40.10">
    <property type="entry name" value="Immunoglobulins"/>
    <property type="match status" value="1"/>
</dbReference>
<gene>
    <name evidence="4" type="ORF">H8L32_21945</name>
</gene>
<protein>
    <submittedName>
        <fullName evidence="4">RHS repeat protein</fullName>
    </submittedName>
</protein>
<dbReference type="RefSeq" id="WP_186949405.1">
    <property type="nucleotide sequence ID" value="NZ_JACOGF010000013.1"/>
</dbReference>
<proteinExistence type="predicted"/>
<dbReference type="SUPFAM" id="SSF82171">
    <property type="entry name" value="DPP6 N-terminal domain-like"/>
    <property type="match status" value="1"/>
</dbReference>
<dbReference type="SUPFAM" id="SSF49313">
    <property type="entry name" value="Cadherin-like"/>
    <property type="match status" value="1"/>
</dbReference>
<accession>A0ABR6ZWA0</accession>
<dbReference type="InterPro" id="IPR013783">
    <property type="entry name" value="Ig-like_fold"/>
</dbReference>
<feature type="compositionally biased region" description="Polar residues" evidence="2">
    <location>
        <begin position="1142"/>
        <end position="1158"/>
    </location>
</feature>
<feature type="region of interest" description="Disordered" evidence="2">
    <location>
        <begin position="1142"/>
        <end position="1175"/>
    </location>
</feature>
<evidence type="ECO:0000313" key="5">
    <source>
        <dbReference type="Proteomes" id="UP000650424"/>
    </source>
</evidence>
<dbReference type="InterPro" id="IPR050708">
    <property type="entry name" value="T6SS_VgrG/RHS"/>
</dbReference>
<dbReference type="Pfam" id="PF05593">
    <property type="entry name" value="RHS_repeat"/>
    <property type="match status" value="10"/>
</dbReference>
<dbReference type="NCBIfam" id="TIGR03696">
    <property type="entry name" value="Rhs_assc_core"/>
    <property type="match status" value="1"/>
</dbReference>
<dbReference type="PANTHER" id="PTHR32305:SF15">
    <property type="entry name" value="PROTEIN RHSA-RELATED"/>
    <property type="match status" value="1"/>
</dbReference>
<dbReference type="InterPro" id="IPR015919">
    <property type="entry name" value="Cadherin-like_sf"/>
</dbReference>
<keyword evidence="5" id="KW-1185">Reference proteome</keyword>
<dbReference type="EMBL" id="JACOGF010000013">
    <property type="protein sequence ID" value="MBC3920143.1"/>
    <property type="molecule type" value="Genomic_DNA"/>
</dbReference>
<evidence type="ECO:0000256" key="1">
    <source>
        <dbReference type="ARBA" id="ARBA00022737"/>
    </source>
</evidence>
<organism evidence="4 5">
    <name type="scientific">Undibacterium hunanense</name>
    <dbReference type="NCBI Taxonomy" id="2762292"/>
    <lineage>
        <taxon>Bacteria</taxon>
        <taxon>Pseudomonadati</taxon>
        <taxon>Pseudomonadota</taxon>
        <taxon>Betaproteobacteria</taxon>
        <taxon>Burkholderiales</taxon>
        <taxon>Oxalobacteraceae</taxon>
        <taxon>Undibacterium</taxon>
    </lineage>
</organism>
<dbReference type="Gene3D" id="2.180.10.10">
    <property type="entry name" value="RHS repeat-associated core"/>
    <property type="match status" value="4"/>
</dbReference>